<evidence type="ECO:0000256" key="4">
    <source>
        <dbReference type="ARBA" id="ARBA00022692"/>
    </source>
</evidence>
<feature type="transmembrane region" description="Helical" evidence="10">
    <location>
        <begin position="74"/>
        <end position="95"/>
    </location>
</feature>
<evidence type="ECO:0000256" key="9">
    <source>
        <dbReference type="ARBA" id="ARBA00023264"/>
    </source>
</evidence>
<comment type="function">
    <text evidence="10">Catalyzes the transfer of an acyl group from acyl-phosphate (acyl-PO(4)) to glycerol-3-phosphate (G3P) to form lysophosphatidic acid (LPA). This enzyme utilizes acyl-phosphate as fatty acyl donor, but not acyl-CoA or acyl-ACP.</text>
</comment>
<evidence type="ECO:0000256" key="7">
    <source>
        <dbReference type="ARBA" id="ARBA00023136"/>
    </source>
</evidence>
<gene>
    <name evidence="10" type="primary">plsY</name>
    <name evidence="11" type="ORF">E2636_14310</name>
</gene>
<proteinExistence type="inferred from homology"/>
<evidence type="ECO:0000256" key="3">
    <source>
        <dbReference type="ARBA" id="ARBA00022679"/>
    </source>
</evidence>
<feature type="transmembrane region" description="Helical" evidence="10">
    <location>
        <begin position="147"/>
        <end position="170"/>
    </location>
</feature>
<dbReference type="PANTHER" id="PTHR30309:SF0">
    <property type="entry name" value="GLYCEROL-3-PHOSPHATE ACYLTRANSFERASE-RELATED"/>
    <property type="match status" value="1"/>
</dbReference>
<evidence type="ECO:0000256" key="5">
    <source>
        <dbReference type="ARBA" id="ARBA00022989"/>
    </source>
</evidence>
<dbReference type="OrthoDB" id="9777124at2"/>
<dbReference type="UniPathway" id="UPA00085"/>
<evidence type="ECO:0000256" key="2">
    <source>
        <dbReference type="ARBA" id="ARBA00022516"/>
    </source>
</evidence>
<comment type="subunit">
    <text evidence="10">Probably interacts with PlsX.</text>
</comment>
<keyword evidence="1 10" id="KW-1003">Cell membrane</keyword>
<dbReference type="AlphaFoldDB" id="A0A4P7A4N2"/>
<keyword evidence="12" id="KW-1185">Reference proteome</keyword>
<organism evidence="11 12">
    <name type="scientific">Paenisporosarcina antarctica</name>
    <dbReference type="NCBI Taxonomy" id="417367"/>
    <lineage>
        <taxon>Bacteria</taxon>
        <taxon>Bacillati</taxon>
        <taxon>Bacillota</taxon>
        <taxon>Bacilli</taxon>
        <taxon>Bacillales</taxon>
        <taxon>Caryophanaceae</taxon>
        <taxon>Paenisporosarcina</taxon>
    </lineage>
</organism>
<accession>A0A4P7A4N2</accession>
<comment type="subcellular location">
    <subcellularLocation>
        <location evidence="10">Cell membrane</location>
        <topology evidence="10">Multi-pass membrane protein</topology>
    </subcellularLocation>
</comment>
<evidence type="ECO:0000256" key="6">
    <source>
        <dbReference type="ARBA" id="ARBA00023098"/>
    </source>
</evidence>
<dbReference type="PANTHER" id="PTHR30309">
    <property type="entry name" value="INNER MEMBRANE PROTEIN YGIH"/>
    <property type="match status" value="1"/>
</dbReference>
<keyword evidence="8 10" id="KW-0594">Phospholipid biosynthesis</keyword>
<dbReference type="GO" id="GO:0043772">
    <property type="term" value="F:acyl-phosphate glycerol-3-phosphate acyltransferase activity"/>
    <property type="evidence" value="ECO:0007669"/>
    <property type="project" value="UniProtKB-UniRule"/>
</dbReference>
<dbReference type="SMART" id="SM01207">
    <property type="entry name" value="G3P_acyltransf"/>
    <property type="match status" value="1"/>
</dbReference>
<protein>
    <recommendedName>
        <fullName evidence="10">Glycerol-3-phosphate acyltransferase</fullName>
    </recommendedName>
    <alternativeName>
        <fullName evidence="10">Acyl-PO4 G3P acyltransferase</fullName>
    </alternativeName>
    <alternativeName>
        <fullName evidence="10">Acyl-phosphate--glycerol-3-phosphate acyltransferase</fullName>
    </alternativeName>
    <alternativeName>
        <fullName evidence="10">G3P acyltransferase</fullName>
        <shortName evidence="10">GPAT</shortName>
        <ecNumber evidence="10">2.3.1.275</ecNumber>
    </alternativeName>
    <alternativeName>
        <fullName evidence="10">Lysophosphatidic acid synthase</fullName>
        <shortName evidence="10">LPA synthase</shortName>
    </alternativeName>
</protein>
<comment type="catalytic activity">
    <reaction evidence="10">
        <text>an acyl phosphate + sn-glycerol 3-phosphate = a 1-acyl-sn-glycero-3-phosphate + phosphate</text>
        <dbReference type="Rhea" id="RHEA:34075"/>
        <dbReference type="ChEBI" id="CHEBI:43474"/>
        <dbReference type="ChEBI" id="CHEBI:57597"/>
        <dbReference type="ChEBI" id="CHEBI:57970"/>
        <dbReference type="ChEBI" id="CHEBI:59918"/>
        <dbReference type="EC" id="2.3.1.275"/>
    </reaction>
</comment>
<keyword evidence="5 10" id="KW-1133">Transmembrane helix</keyword>
<dbReference type="KEGG" id="panc:E2636_14310"/>
<dbReference type="EMBL" id="CP038015">
    <property type="protein sequence ID" value="QBP43106.1"/>
    <property type="molecule type" value="Genomic_DNA"/>
</dbReference>
<sequence>MGCLHGSKVAQYFSGLNVKEHGLKNSGASNAALVLGWKYGVLVALFDIGKGIFAVLLLAYILSSTVFLLDLQTILLFLIGAAVVIGHNCPLWMNFDGGKGTASIIGIMFGLDWRMGLIGFTLLILVTLITKYLPIGVLFLYLTFCSYAIWFTEGLLPSFIVLSLFILALWTHRENILRIKDGTEPRATSVLKKKKASSSVNY</sequence>
<dbReference type="Pfam" id="PF02660">
    <property type="entry name" value="G3P_acyltransf"/>
    <property type="match status" value="1"/>
</dbReference>
<keyword evidence="11" id="KW-0012">Acyltransferase</keyword>
<keyword evidence="7 10" id="KW-0472">Membrane</keyword>
<evidence type="ECO:0000256" key="8">
    <source>
        <dbReference type="ARBA" id="ARBA00023209"/>
    </source>
</evidence>
<keyword evidence="9 10" id="KW-1208">Phospholipid metabolism</keyword>
<name>A0A4P7A4N2_9BACL</name>
<feature type="transmembrane region" description="Helical" evidence="10">
    <location>
        <begin position="39"/>
        <end position="62"/>
    </location>
</feature>
<evidence type="ECO:0000313" key="11">
    <source>
        <dbReference type="EMBL" id="QBP43106.1"/>
    </source>
</evidence>
<dbReference type="HAMAP" id="MF_01043">
    <property type="entry name" value="PlsY"/>
    <property type="match status" value="1"/>
</dbReference>
<evidence type="ECO:0000256" key="1">
    <source>
        <dbReference type="ARBA" id="ARBA00022475"/>
    </source>
</evidence>
<dbReference type="GO" id="GO:0008654">
    <property type="term" value="P:phospholipid biosynthetic process"/>
    <property type="evidence" value="ECO:0007669"/>
    <property type="project" value="UniProtKB-UniRule"/>
</dbReference>
<feature type="transmembrane region" description="Helical" evidence="10">
    <location>
        <begin position="116"/>
        <end position="141"/>
    </location>
</feature>
<dbReference type="EC" id="2.3.1.275" evidence="10"/>
<comment type="similarity">
    <text evidence="10">Belongs to the PlsY family.</text>
</comment>
<dbReference type="InterPro" id="IPR003811">
    <property type="entry name" value="G3P_acylTferase_PlsY"/>
</dbReference>
<evidence type="ECO:0000313" key="12">
    <source>
        <dbReference type="Proteomes" id="UP000294292"/>
    </source>
</evidence>
<keyword evidence="4 10" id="KW-0812">Transmembrane</keyword>
<comment type="pathway">
    <text evidence="10">Lipid metabolism; phospholipid metabolism.</text>
</comment>
<keyword evidence="6 10" id="KW-0443">Lipid metabolism</keyword>
<dbReference type="Proteomes" id="UP000294292">
    <property type="component" value="Chromosome"/>
</dbReference>
<dbReference type="GO" id="GO:0005886">
    <property type="term" value="C:plasma membrane"/>
    <property type="evidence" value="ECO:0007669"/>
    <property type="project" value="UniProtKB-SubCell"/>
</dbReference>
<keyword evidence="3 10" id="KW-0808">Transferase</keyword>
<reference evidence="11 12" key="1">
    <citation type="submission" date="2019-03" db="EMBL/GenBank/DDBJ databases">
        <title>Complete genome sequence of Paenisporosarcina antarctica CGMCC 1.6503T.</title>
        <authorList>
            <person name="Rong J.-C."/>
            <person name="Chi N.-Y."/>
            <person name="Zhang Q.-F."/>
        </authorList>
    </citation>
    <scope>NUCLEOTIDE SEQUENCE [LARGE SCALE GENOMIC DNA]</scope>
    <source>
        <strain evidence="11 12">CGMCC 1.6503</strain>
    </source>
</reference>
<keyword evidence="2 10" id="KW-0444">Lipid biosynthesis</keyword>
<evidence type="ECO:0000256" key="10">
    <source>
        <dbReference type="HAMAP-Rule" id="MF_01043"/>
    </source>
</evidence>